<dbReference type="Proteomes" id="UP000034273">
    <property type="component" value="Unassembled WGS sequence"/>
</dbReference>
<keyword evidence="1" id="KW-0812">Transmembrane</keyword>
<proteinExistence type="predicted"/>
<sequence>MKKVGALIGWGIVIYAVMLLSWSLFAAYGLTDGLLPRLGRLAILVIVATIAGRALRFDSWHDILPYSCVWALVAIAFDGAFSIPFSGWQVYLDWNIWIGYVLVLLLPLIAPYTRARVRELGPEHSIT</sequence>
<organism evidence="2 3">
    <name type="scientific">Candidatus Kaiserbacteria bacterium GW2011_GWA2_52_12</name>
    <dbReference type="NCBI Taxonomy" id="1618671"/>
    <lineage>
        <taxon>Bacteria</taxon>
        <taxon>Candidatus Kaiseribacteriota</taxon>
    </lineage>
</organism>
<accession>A0A0G1WXN7</accession>
<feature type="transmembrane region" description="Helical" evidence="1">
    <location>
        <begin position="34"/>
        <end position="55"/>
    </location>
</feature>
<evidence type="ECO:0000256" key="1">
    <source>
        <dbReference type="SAM" id="Phobius"/>
    </source>
</evidence>
<comment type="caution">
    <text evidence="2">The sequence shown here is derived from an EMBL/GenBank/DDBJ whole genome shotgun (WGS) entry which is preliminary data.</text>
</comment>
<feature type="transmembrane region" description="Helical" evidence="1">
    <location>
        <begin position="94"/>
        <end position="112"/>
    </location>
</feature>
<evidence type="ECO:0000313" key="2">
    <source>
        <dbReference type="EMBL" id="KKW23628.1"/>
    </source>
</evidence>
<protein>
    <submittedName>
        <fullName evidence="2">Uncharacterized protein</fullName>
    </submittedName>
</protein>
<dbReference type="STRING" id="1618671.UY67_C0020G0022"/>
<gene>
    <name evidence="2" type="ORF">UY67_C0020G0022</name>
</gene>
<dbReference type="AlphaFoldDB" id="A0A0G1WXN7"/>
<evidence type="ECO:0000313" key="3">
    <source>
        <dbReference type="Proteomes" id="UP000034273"/>
    </source>
</evidence>
<feature type="transmembrane region" description="Helical" evidence="1">
    <location>
        <begin position="67"/>
        <end position="88"/>
    </location>
</feature>
<feature type="transmembrane region" description="Helical" evidence="1">
    <location>
        <begin position="7"/>
        <end position="28"/>
    </location>
</feature>
<keyword evidence="1" id="KW-0472">Membrane</keyword>
<name>A0A0G1WXN7_9BACT</name>
<reference evidence="2 3" key="1">
    <citation type="journal article" date="2015" name="Nature">
        <title>rRNA introns, odd ribosomes, and small enigmatic genomes across a large radiation of phyla.</title>
        <authorList>
            <person name="Brown C.T."/>
            <person name="Hug L.A."/>
            <person name="Thomas B.C."/>
            <person name="Sharon I."/>
            <person name="Castelle C.J."/>
            <person name="Singh A."/>
            <person name="Wilkins M.J."/>
            <person name="Williams K.H."/>
            <person name="Banfield J.F."/>
        </authorList>
    </citation>
    <scope>NUCLEOTIDE SEQUENCE [LARGE SCALE GENOMIC DNA]</scope>
</reference>
<keyword evidence="1" id="KW-1133">Transmembrane helix</keyword>
<dbReference type="EMBL" id="LCQW01000020">
    <property type="protein sequence ID" value="KKW23628.1"/>
    <property type="molecule type" value="Genomic_DNA"/>
</dbReference>